<evidence type="ECO:0000313" key="2">
    <source>
        <dbReference type="EMBL" id="GKV44036.1"/>
    </source>
</evidence>
<dbReference type="AlphaFoldDB" id="A0AAV5M566"/>
<accession>A0AAV5M566</accession>
<protein>
    <submittedName>
        <fullName evidence="2">Uncharacterized protein</fullName>
    </submittedName>
</protein>
<feature type="region of interest" description="Disordered" evidence="1">
    <location>
        <begin position="256"/>
        <end position="298"/>
    </location>
</feature>
<comment type="caution">
    <text evidence="2">The sequence shown here is derived from an EMBL/GenBank/DDBJ whole genome shotgun (WGS) entry which is preliminary data.</text>
</comment>
<keyword evidence="3" id="KW-1185">Reference proteome</keyword>
<feature type="region of interest" description="Disordered" evidence="1">
    <location>
        <begin position="163"/>
        <end position="194"/>
    </location>
</feature>
<name>A0AAV5M566_9ROSI</name>
<feature type="compositionally biased region" description="Basic and acidic residues" evidence="1">
    <location>
        <begin position="277"/>
        <end position="298"/>
    </location>
</feature>
<feature type="compositionally biased region" description="Polar residues" evidence="1">
    <location>
        <begin position="330"/>
        <end position="340"/>
    </location>
</feature>
<feature type="compositionally biased region" description="Polar residues" evidence="1">
    <location>
        <begin position="68"/>
        <end position="78"/>
    </location>
</feature>
<reference evidence="2 3" key="1">
    <citation type="journal article" date="2021" name="Commun. Biol.">
        <title>The genome of Shorea leprosula (Dipterocarpaceae) highlights the ecological relevance of drought in aseasonal tropical rainforests.</title>
        <authorList>
            <person name="Ng K.K.S."/>
            <person name="Kobayashi M.J."/>
            <person name="Fawcett J.A."/>
            <person name="Hatakeyama M."/>
            <person name="Paape T."/>
            <person name="Ng C.H."/>
            <person name="Ang C.C."/>
            <person name="Tnah L.H."/>
            <person name="Lee C.T."/>
            <person name="Nishiyama T."/>
            <person name="Sese J."/>
            <person name="O'Brien M.J."/>
            <person name="Copetti D."/>
            <person name="Mohd Noor M.I."/>
            <person name="Ong R.C."/>
            <person name="Putra M."/>
            <person name="Sireger I.Z."/>
            <person name="Indrioko S."/>
            <person name="Kosugi Y."/>
            <person name="Izuno A."/>
            <person name="Isagi Y."/>
            <person name="Lee S.L."/>
            <person name="Shimizu K.K."/>
        </authorList>
    </citation>
    <scope>NUCLEOTIDE SEQUENCE [LARGE SCALE GENOMIC DNA]</scope>
    <source>
        <strain evidence="2">214</strain>
    </source>
</reference>
<evidence type="ECO:0000313" key="3">
    <source>
        <dbReference type="Proteomes" id="UP001054252"/>
    </source>
</evidence>
<dbReference type="Proteomes" id="UP001054252">
    <property type="component" value="Unassembled WGS sequence"/>
</dbReference>
<feature type="compositionally biased region" description="Acidic residues" evidence="1">
    <location>
        <begin position="258"/>
        <end position="276"/>
    </location>
</feature>
<organism evidence="2 3">
    <name type="scientific">Rubroshorea leprosula</name>
    <dbReference type="NCBI Taxonomy" id="152421"/>
    <lineage>
        <taxon>Eukaryota</taxon>
        <taxon>Viridiplantae</taxon>
        <taxon>Streptophyta</taxon>
        <taxon>Embryophyta</taxon>
        <taxon>Tracheophyta</taxon>
        <taxon>Spermatophyta</taxon>
        <taxon>Magnoliopsida</taxon>
        <taxon>eudicotyledons</taxon>
        <taxon>Gunneridae</taxon>
        <taxon>Pentapetalae</taxon>
        <taxon>rosids</taxon>
        <taxon>malvids</taxon>
        <taxon>Malvales</taxon>
        <taxon>Dipterocarpaceae</taxon>
        <taxon>Rubroshorea</taxon>
    </lineage>
</organism>
<dbReference type="PANTHER" id="PTHR33448:SF3">
    <property type="entry name" value="OS09G0370000 PROTEIN"/>
    <property type="match status" value="1"/>
</dbReference>
<proteinExistence type="predicted"/>
<feature type="compositionally biased region" description="Basic residues" evidence="1">
    <location>
        <begin position="42"/>
        <end position="60"/>
    </location>
</feature>
<sequence length="340" mass="39286">MQGREGKTATLVDLLVCFPSRGHLTLMPKPICSPARPSEPTKRHHNHLQHHRRVLKKSSTRRGGSLASPLSWNKNKQMGSEIDEPTSPKVTCAGQIKVRPKTSSCKNWQSVMEEIERIQNSRKNKKRPSWVESLGFKKEIMQFLTCLRSIRLDFRCFGAFPQTDISTDDEDEEEDEDNEQNQRNLNAHVGKEGNEESRTIFSKWFMVLQENQNNGFCNEQRTEKENTQYSTDDQSVPPPNPLLLMRCRSAPAKGWVEEKEEEANENEAEEEGETEELGNKKGKDLRTLMDEEKRNKNKDQSLVVMKYDTDFNKISSDMAKETWLAGRTQDPLSRSRSWKR</sequence>
<gene>
    <name evidence="2" type="ORF">SLEP1_g51268</name>
</gene>
<feature type="region of interest" description="Disordered" evidence="1">
    <location>
        <begin position="319"/>
        <end position="340"/>
    </location>
</feature>
<feature type="compositionally biased region" description="Acidic residues" evidence="1">
    <location>
        <begin position="166"/>
        <end position="179"/>
    </location>
</feature>
<dbReference type="PANTHER" id="PTHR33448">
    <property type="entry name" value="CHLOROPLAST PROTEIN HCF243-RELATED"/>
    <property type="match status" value="1"/>
</dbReference>
<evidence type="ECO:0000256" key="1">
    <source>
        <dbReference type="SAM" id="MobiDB-lite"/>
    </source>
</evidence>
<dbReference type="EMBL" id="BPVZ01000176">
    <property type="protein sequence ID" value="GKV44036.1"/>
    <property type="molecule type" value="Genomic_DNA"/>
</dbReference>
<feature type="region of interest" description="Disordered" evidence="1">
    <location>
        <begin position="35"/>
        <end position="88"/>
    </location>
</feature>